<dbReference type="OrthoDB" id="8029287at2759"/>
<proteinExistence type="predicted"/>
<protein>
    <submittedName>
        <fullName evidence="2">(Mediterranean fruit fly) hypothetical protein</fullName>
    </submittedName>
</protein>
<accession>A0A811VB78</accession>
<gene>
    <name evidence="2" type="ORF">CCAP1982_LOCUS21206</name>
</gene>
<dbReference type="KEGG" id="ccat:105664558"/>
<keyword evidence="1" id="KW-0732">Signal</keyword>
<reference evidence="2" key="1">
    <citation type="submission" date="2020-11" db="EMBL/GenBank/DDBJ databases">
        <authorList>
            <person name="Whitehead M."/>
        </authorList>
    </citation>
    <scope>NUCLEOTIDE SEQUENCE</scope>
    <source>
        <strain evidence="2">EGII</strain>
    </source>
</reference>
<keyword evidence="3" id="KW-1185">Reference proteome</keyword>
<organism evidence="2 3">
    <name type="scientific">Ceratitis capitata</name>
    <name type="common">Mediterranean fruit fly</name>
    <name type="synonym">Tephritis capitata</name>
    <dbReference type="NCBI Taxonomy" id="7213"/>
    <lineage>
        <taxon>Eukaryota</taxon>
        <taxon>Metazoa</taxon>
        <taxon>Ecdysozoa</taxon>
        <taxon>Arthropoda</taxon>
        <taxon>Hexapoda</taxon>
        <taxon>Insecta</taxon>
        <taxon>Pterygota</taxon>
        <taxon>Neoptera</taxon>
        <taxon>Endopterygota</taxon>
        <taxon>Diptera</taxon>
        <taxon>Brachycera</taxon>
        <taxon>Muscomorpha</taxon>
        <taxon>Tephritoidea</taxon>
        <taxon>Tephritidae</taxon>
        <taxon>Ceratitis</taxon>
        <taxon>Ceratitis</taxon>
    </lineage>
</organism>
<evidence type="ECO:0000256" key="1">
    <source>
        <dbReference type="SAM" id="SignalP"/>
    </source>
</evidence>
<evidence type="ECO:0000313" key="2">
    <source>
        <dbReference type="EMBL" id="CAD7013135.1"/>
    </source>
</evidence>
<comment type="caution">
    <text evidence="2">The sequence shown here is derived from an EMBL/GenBank/DDBJ whole genome shotgun (WGS) entry which is preliminary data.</text>
</comment>
<dbReference type="Proteomes" id="UP000606786">
    <property type="component" value="Unassembled WGS sequence"/>
</dbReference>
<feature type="signal peptide" evidence="1">
    <location>
        <begin position="1"/>
        <end position="21"/>
    </location>
</feature>
<evidence type="ECO:0000313" key="3">
    <source>
        <dbReference type="Proteomes" id="UP000606786"/>
    </source>
</evidence>
<feature type="chain" id="PRO_5032580598" evidence="1">
    <location>
        <begin position="22"/>
        <end position="124"/>
    </location>
</feature>
<name>A0A811VB78_CERCA</name>
<dbReference type="EMBL" id="CAJHJT010000056">
    <property type="protein sequence ID" value="CAD7013135.1"/>
    <property type="molecule type" value="Genomic_DNA"/>
</dbReference>
<sequence>MFRNCLLQELGLLCLLLTALSIESKVIYPIRPASDFGEIGKSDQVDVPSHSRERRSYFWVEDGSDKVTIIESKHLRRALEDYKRKAHAAEVAVHRVRYEEPNEEYSAEEEVQEHTPLFVPNLFG</sequence>
<dbReference type="AlphaFoldDB" id="A0A811VB78"/>